<feature type="compositionally biased region" description="Low complexity" evidence="5">
    <location>
        <begin position="972"/>
        <end position="986"/>
    </location>
</feature>
<protein>
    <recommendedName>
        <fullName evidence="7">P-type domain-containing protein</fullName>
    </recommendedName>
</protein>
<dbReference type="OrthoDB" id="5839090at2759"/>
<reference evidence="8" key="1">
    <citation type="submission" date="2022-01" db="EMBL/GenBank/DDBJ databases">
        <authorList>
            <person name="King R."/>
        </authorList>
    </citation>
    <scope>NUCLEOTIDE SEQUENCE</scope>
</reference>
<keyword evidence="6" id="KW-0812">Transmembrane</keyword>
<dbReference type="Proteomes" id="UP001153737">
    <property type="component" value="Chromosome 11"/>
</dbReference>
<dbReference type="InterPro" id="IPR000322">
    <property type="entry name" value="Glyco_hydro_31_TIM"/>
</dbReference>
<evidence type="ECO:0000256" key="6">
    <source>
        <dbReference type="SAM" id="Phobius"/>
    </source>
</evidence>
<feature type="domain" description="P-type" evidence="7">
    <location>
        <begin position="67"/>
        <end position="107"/>
    </location>
</feature>
<reference evidence="8" key="2">
    <citation type="submission" date="2022-10" db="EMBL/GenBank/DDBJ databases">
        <authorList>
            <consortium name="ENA_rothamsted_submissions"/>
            <consortium name="culmorum"/>
            <person name="King R."/>
        </authorList>
    </citation>
    <scope>NUCLEOTIDE SEQUENCE</scope>
</reference>
<dbReference type="Pfam" id="PF01055">
    <property type="entry name" value="Glyco_hydro_31_2nd"/>
    <property type="match status" value="1"/>
</dbReference>
<dbReference type="EMBL" id="OU896717">
    <property type="protein sequence ID" value="CAG9814818.1"/>
    <property type="molecule type" value="Genomic_DNA"/>
</dbReference>
<dbReference type="CDD" id="cd00111">
    <property type="entry name" value="Trefoil"/>
    <property type="match status" value="1"/>
</dbReference>
<feature type="compositionally biased region" description="Basic and acidic residues" evidence="5">
    <location>
        <begin position="987"/>
        <end position="1003"/>
    </location>
</feature>
<gene>
    <name evidence="8" type="ORF">PHAECO_LOCUS2720</name>
</gene>
<keyword evidence="4" id="KW-0326">Glycosidase</keyword>
<keyword evidence="6" id="KW-0472">Membrane</keyword>
<dbReference type="Gene3D" id="2.60.40.1760">
    <property type="entry name" value="glycosyl hydrolase (family 31)"/>
    <property type="match status" value="1"/>
</dbReference>
<feature type="region of interest" description="Disordered" evidence="5">
    <location>
        <begin position="1"/>
        <end position="25"/>
    </location>
</feature>
<proteinExistence type="inferred from homology"/>
<evidence type="ECO:0000256" key="5">
    <source>
        <dbReference type="SAM" id="MobiDB-lite"/>
    </source>
</evidence>
<dbReference type="GO" id="GO:0005975">
    <property type="term" value="P:carbohydrate metabolic process"/>
    <property type="evidence" value="ECO:0007669"/>
    <property type="project" value="InterPro"/>
</dbReference>
<dbReference type="InterPro" id="IPR000519">
    <property type="entry name" value="P_trefoil_dom"/>
</dbReference>
<keyword evidence="2 3" id="KW-1015">Disulfide bond</keyword>
<comment type="similarity">
    <text evidence="1 4">Belongs to the glycosyl hydrolase 31 family.</text>
</comment>
<name>A0A9N9S9L7_PHACE</name>
<evidence type="ECO:0000256" key="4">
    <source>
        <dbReference type="RuleBase" id="RU361185"/>
    </source>
</evidence>
<dbReference type="InterPro" id="IPR048395">
    <property type="entry name" value="Glyco_hydro_31_C"/>
</dbReference>
<dbReference type="PANTHER" id="PTHR22762:SF167">
    <property type="entry name" value="LYSOSOMAL ALPHA-GLUCOSIDASE-LIKE PROTEIN"/>
    <property type="match status" value="1"/>
</dbReference>
<feature type="compositionally biased region" description="Basic and acidic residues" evidence="5">
    <location>
        <begin position="1"/>
        <end position="14"/>
    </location>
</feature>
<dbReference type="SUPFAM" id="SSF51445">
    <property type="entry name" value="(Trans)glycosidases"/>
    <property type="match status" value="1"/>
</dbReference>
<organism evidence="8 9">
    <name type="scientific">Phaedon cochleariae</name>
    <name type="common">Mustard beetle</name>
    <dbReference type="NCBI Taxonomy" id="80249"/>
    <lineage>
        <taxon>Eukaryota</taxon>
        <taxon>Metazoa</taxon>
        <taxon>Ecdysozoa</taxon>
        <taxon>Arthropoda</taxon>
        <taxon>Hexapoda</taxon>
        <taxon>Insecta</taxon>
        <taxon>Pterygota</taxon>
        <taxon>Neoptera</taxon>
        <taxon>Endopterygota</taxon>
        <taxon>Coleoptera</taxon>
        <taxon>Polyphaga</taxon>
        <taxon>Cucujiformia</taxon>
        <taxon>Chrysomeloidea</taxon>
        <taxon>Chrysomelidae</taxon>
        <taxon>Chrysomelinae</taxon>
        <taxon>Chrysomelini</taxon>
        <taxon>Phaedon</taxon>
    </lineage>
</organism>
<keyword evidence="9" id="KW-1185">Reference proteome</keyword>
<evidence type="ECO:0000256" key="2">
    <source>
        <dbReference type="ARBA" id="ARBA00023157"/>
    </source>
</evidence>
<sequence length="1026" mass="116728">MNWVREQNETREDYLNGETPQRKTSWKDGLCQGKTFGRLFLFLMALSPILVYYLVVDEGTFTREDLYTCLVNDTFRVPCGRKNFTDKECLQADCCYDTKRMRCYHSVPSRYFYEANGGDFRASHEKTPIGTLSSQKLKISVDEISPDTVRVILHGANETVPTNTLTNKNYTVNVQNRKLQVEVYRNNAEQDRLLTTSNGPLMVSEKYSEWTLYLTNHSLFGLNRTLLTFQENRQVDPVANSTITKVIYNNKNDHYSVPVFWAYANGKFHGVQIKHEGPLEIEILPSYLVVLRSLTGGTIELVLSVGPTPKDLHDQQATSTSVAPFWLMGTHMCRNSENRNTTQVIEQFTMETYADSYCIDENIYMALMIDNLTNVNIINETLTALSEQGKKFLLSVPPQLSVDSGSLYSKAASLDLLYRRTNGTIYTGRYRGATVAYPDFSHSGIHEYLSEFNNFISNYFHINIDGFVLKDNWPIDESYVMKDNSTFPYFTEEMQEAMSYTIPWNATVNNISHILKHNSYGRSQTLAYNDYYNKSDPQTMILSSAKMFGQTQSVTTIQNVDASWDNLGQFIENILFSSITGNHLVSVPVCGDTTAFDAATQEKLCIRWYLVASTMPFLRISSPSPFRDPASLDSNFATSTIEAAMDRRMALLRHYYTILYRRRYVKKIESRIKNQKTLERTPPRLFTQISDVIRNEPLVRPMFYDYYEDTATFPLTDQYMIGDSILVAHALTPNKKVMRVYLPPTVGVWFEMWSGKAHSTNATDSWTDVSVVETDMVMFVKQGAIIPLTWCHINLLKLNLNKCQKITFSRGLDPIDHIYRVNDTNLSVTNTIKDLGVIFDSKMSFKHHVIETSSRARKMLDFFLRSSEELSVNAVEIIYCAQVENEINLIVALNCTVEPYASTGTLLLDDLVSFTADNSSVNIFNMPSLNCNYTLGYIKLYSVGRPSTSYRKNENMCDRGANFTITYEEIPTSTEPMSTESMSTESKSTESKSTESESTESKSTESMSTKSTSTESTSTETSSTVP</sequence>
<dbReference type="InterPro" id="IPR044913">
    <property type="entry name" value="P_trefoil_dom_sf"/>
</dbReference>
<evidence type="ECO:0000259" key="7">
    <source>
        <dbReference type="PROSITE" id="PS51448"/>
    </source>
</evidence>
<dbReference type="PANTHER" id="PTHR22762">
    <property type="entry name" value="ALPHA-GLUCOSIDASE"/>
    <property type="match status" value="1"/>
</dbReference>
<dbReference type="Gene3D" id="3.20.20.80">
    <property type="entry name" value="Glycosidases"/>
    <property type="match status" value="1"/>
</dbReference>
<dbReference type="InterPro" id="IPR017853">
    <property type="entry name" value="GH"/>
</dbReference>
<dbReference type="SMART" id="SM00018">
    <property type="entry name" value="PD"/>
    <property type="match status" value="1"/>
</dbReference>
<comment type="caution">
    <text evidence="3">Lacks conserved residue(s) required for the propagation of feature annotation.</text>
</comment>
<feature type="compositionally biased region" description="Low complexity" evidence="5">
    <location>
        <begin position="1004"/>
        <end position="1026"/>
    </location>
</feature>
<dbReference type="Pfam" id="PF21365">
    <property type="entry name" value="Glyco_hydro_31_3rd"/>
    <property type="match status" value="1"/>
</dbReference>
<feature type="disulfide bond" evidence="3">
    <location>
        <begin position="79"/>
        <end position="94"/>
    </location>
</feature>
<dbReference type="InterPro" id="IPR013780">
    <property type="entry name" value="Glyco_hydro_b"/>
</dbReference>
<dbReference type="SUPFAM" id="SSF51011">
    <property type="entry name" value="Glycosyl hydrolase domain"/>
    <property type="match status" value="1"/>
</dbReference>
<dbReference type="PROSITE" id="PS51448">
    <property type="entry name" value="P_TREFOIL_2"/>
    <property type="match status" value="1"/>
</dbReference>
<feature type="disulfide bond" evidence="3">
    <location>
        <begin position="69"/>
        <end position="95"/>
    </location>
</feature>
<feature type="transmembrane region" description="Helical" evidence="6">
    <location>
        <begin position="36"/>
        <end position="55"/>
    </location>
</feature>
<dbReference type="GO" id="GO:0006491">
    <property type="term" value="P:N-glycan processing"/>
    <property type="evidence" value="ECO:0007669"/>
    <property type="project" value="TreeGrafter"/>
</dbReference>
<dbReference type="Gene3D" id="2.60.40.1180">
    <property type="entry name" value="Golgi alpha-mannosidase II"/>
    <property type="match status" value="1"/>
</dbReference>
<evidence type="ECO:0000313" key="9">
    <source>
        <dbReference type="Proteomes" id="UP001153737"/>
    </source>
</evidence>
<dbReference type="GO" id="GO:0090599">
    <property type="term" value="F:alpha-glucosidase activity"/>
    <property type="evidence" value="ECO:0007669"/>
    <property type="project" value="TreeGrafter"/>
</dbReference>
<keyword evidence="6" id="KW-1133">Transmembrane helix</keyword>
<dbReference type="SUPFAM" id="SSF57492">
    <property type="entry name" value="Trefoil"/>
    <property type="match status" value="1"/>
</dbReference>
<accession>A0A9N9S9L7</accession>
<evidence type="ECO:0000313" key="8">
    <source>
        <dbReference type="EMBL" id="CAG9814818.1"/>
    </source>
</evidence>
<evidence type="ECO:0000256" key="1">
    <source>
        <dbReference type="ARBA" id="ARBA00007806"/>
    </source>
</evidence>
<evidence type="ECO:0000256" key="3">
    <source>
        <dbReference type="PROSITE-ProRule" id="PRU00779"/>
    </source>
</evidence>
<dbReference type="AlphaFoldDB" id="A0A9N9S9L7"/>
<feature type="region of interest" description="Disordered" evidence="5">
    <location>
        <begin position="968"/>
        <end position="1026"/>
    </location>
</feature>
<keyword evidence="4" id="KW-0378">Hydrolase</keyword>